<dbReference type="PROSITE" id="PS50294">
    <property type="entry name" value="WD_REPEATS_REGION"/>
    <property type="match status" value="5"/>
</dbReference>
<dbReference type="InterPro" id="IPR019775">
    <property type="entry name" value="WD40_repeat_CS"/>
</dbReference>
<proteinExistence type="predicted"/>
<dbReference type="SUPFAM" id="SSF50978">
    <property type="entry name" value="WD40 repeat-like"/>
    <property type="match status" value="1"/>
</dbReference>
<dbReference type="PANTHER" id="PTHR22847">
    <property type="entry name" value="WD40 REPEAT PROTEIN"/>
    <property type="match status" value="1"/>
</dbReference>
<feature type="repeat" description="WD" evidence="3">
    <location>
        <begin position="722"/>
        <end position="744"/>
    </location>
</feature>
<dbReference type="InterPro" id="IPR015943">
    <property type="entry name" value="WD40/YVTN_repeat-like_dom_sf"/>
</dbReference>
<feature type="repeat" description="WD" evidence="3">
    <location>
        <begin position="454"/>
        <end position="486"/>
    </location>
</feature>
<organism evidence="6 7">
    <name type="scientific">Rhodotorula diobovata</name>
    <dbReference type="NCBI Taxonomy" id="5288"/>
    <lineage>
        <taxon>Eukaryota</taxon>
        <taxon>Fungi</taxon>
        <taxon>Dikarya</taxon>
        <taxon>Basidiomycota</taxon>
        <taxon>Pucciniomycotina</taxon>
        <taxon>Microbotryomycetes</taxon>
        <taxon>Sporidiobolales</taxon>
        <taxon>Sporidiobolaceae</taxon>
        <taxon>Rhodotorula</taxon>
    </lineage>
</organism>
<dbReference type="Gene3D" id="2.130.10.10">
    <property type="entry name" value="YVTN repeat-like/Quinoprotein amine dehydrogenase"/>
    <property type="match status" value="3"/>
</dbReference>
<dbReference type="STRING" id="5288.A0A5C5G1R0"/>
<evidence type="ECO:0000256" key="4">
    <source>
        <dbReference type="SAM" id="Coils"/>
    </source>
</evidence>
<dbReference type="PROSITE" id="PS00678">
    <property type="entry name" value="WD_REPEATS_1"/>
    <property type="match status" value="3"/>
</dbReference>
<dbReference type="InterPro" id="IPR001680">
    <property type="entry name" value="WD40_rpt"/>
</dbReference>
<name>A0A5C5G1R0_9BASI</name>
<feature type="compositionally biased region" description="Low complexity" evidence="5">
    <location>
        <begin position="35"/>
        <end position="45"/>
    </location>
</feature>
<dbReference type="InterPro" id="IPR036322">
    <property type="entry name" value="WD40_repeat_dom_sf"/>
</dbReference>
<dbReference type="OrthoDB" id="496at2759"/>
<dbReference type="PANTHER" id="PTHR22847:SF637">
    <property type="entry name" value="WD REPEAT DOMAIN 5B"/>
    <property type="match status" value="1"/>
</dbReference>
<feature type="repeat" description="WD" evidence="3">
    <location>
        <begin position="582"/>
        <end position="621"/>
    </location>
</feature>
<dbReference type="Proteomes" id="UP000311382">
    <property type="component" value="Unassembled WGS sequence"/>
</dbReference>
<dbReference type="Pfam" id="PF00400">
    <property type="entry name" value="WD40"/>
    <property type="match status" value="4"/>
</dbReference>
<evidence type="ECO:0000256" key="5">
    <source>
        <dbReference type="SAM" id="MobiDB-lite"/>
    </source>
</evidence>
<dbReference type="GO" id="GO:1990234">
    <property type="term" value="C:transferase complex"/>
    <property type="evidence" value="ECO:0007669"/>
    <property type="project" value="UniProtKB-ARBA"/>
</dbReference>
<feature type="repeat" description="WD" evidence="3">
    <location>
        <begin position="745"/>
        <end position="784"/>
    </location>
</feature>
<dbReference type="InterPro" id="IPR020472">
    <property type="entry name" value="WD40_PAC1"/>
</dbReference>
<dbReference type="Gene3D" id="6.10.280.220">
    <property type="match status" value="1"/>
</dbReference>
<evidence type="ECO:0000313" key="7">
    <source>
        <dbReference type="Proteomes" id="UP000311382"/>
    </source>
</evidence>
<evidence type="ECO:0000256" key="1">
    <source>
        <dbReference type="ARBA" id="ARBA00022574"/>
    </source>
</evidence>
<feature type="region of interest" description="Disordered" evidence="5">
    <location>
        <begin position="1"/>
        <end position="45"/>
    </location>
</feature>
<feature type="compositionally biased region" description="Pro residues" evidence="5">
    <location>
        <begin position="24"/>
        <end position="34"/>
    </location>
</feature>
<keyword evidence="4" id="KW-0175">Coiled coil</keyword>
<feature type="repeat" description="WD" evidence="3">
    <location>
        <begin position="412"/>
        <end position="453"/>
    </location>
</feature>
<comment type="caution">
    <text evidence="6">The sequence shown here is derived from an EMBL/GenBank/DDBJ whole genome shotgun (WGS) entry which is preliminary data.</text>
</comment>
<feature type="compositionally biased region" description="Low complexity" evidence="5">
    <location>
        <begin position="549"/>
        <end position="575"/>
    </location>
</feature>
<dbReference type="PROSITE" id="PS50082">
    <property type="entry name" value="WD_REPEATS_2"/>
    <property type="match status" value="6"/>
</dbReference>
<evidence type="ECO:0000256" key="3">
    <source>
        <dbReference type="PROSITE-ProRule" id="PRU00221"/>
    </source>
</evidence>
<dbReference type="AlphaFoldDB" id="A0A5C5G1R0"/>
<dbReference type="CDD" id="cd00200">
    <property type="entry name" value="WD40"/>
    <property type="match status" value="1"/>
</dbReference>
<evidence type="ECO:0000313" key="6">
    <source>
        <dbReference type="EMBL" id="TNY22885.1"/>
    </source>
</evidence>
<evidence type="ECO:0000256" key="2">
    <source>
        <dbReference type="ARBA" id="ARBA00022737"/>
    </source>
</evidence>
<gene>
    <name evidence="6" type="ORF">DMC30DRAFT_93291</name>
</gene>
<keyword evidence="7" id="KW-1185">Reference proteome</keyword>
<keyword evidence="1 3" id="KW-0853">WD repeat</keyword>
<dbReference type="EMBL" id="SOZI01000018">
    <property type="protein sequence ID" value="TNY22885.1"/>
    <property type="molecule type" value="Genomic_DNA"/>
</dbReference>
<feature type="coiled-coil region" evidence="4">
    <location>
        <begin position="300"/>
        <end position="341"/>
    </location>
</feature>
<reference evidence="6 7" key="1">
    <citation type="submission" date="2019-03" db="EMBL/GenBank/DDBJ databases">
        <title>Rhodosporidium diobovatum UCD-FST 08-225 genome sequencing, assembly, and annotation.</title>
        <authorList>
            <person name="Fakankun I.U."/>
            <person name="Fristensky B."/>
            <person name="Levin D.B."/>
        </authorList>
    </citation>
    <scope>NUCLEOTIDE SEQUENCE [LARGE SCALE GENOMIC DNA]</scope>
    <source>
        <strain evidence="6 7">UCD-FST 08-225</strain>
    </source>
</reference>
<protein>
    <submittedName>
        <fullName evidence="6">WD40-repeat-containing domain protein</fullName>
    </submittedName>
</protein>
<feature type="repeat" description="WD" evidence="3">
    <location>
        <begin position="825"/>
        <end position="857"/>
    </location>
</feature>
<accession>A0A5C5G1R0</accession>
<dbReference type="PRINTS" id="PR00320">
    <property type="entry name" value="GPROTEINBRPT"/>
</dbReference>
<feature type="region of interest" description="Disordered" evidence="5">
    <location>
        <begin position="545"/>
        <end position="579"/>
    </location>
</feature>
<feature type="region of interest" description="Disordered" evidence="5">
    <location>
        <begin position="236"/>
        <end position="272"/>
    </location>
</feature>
<keyword evidence="2" id="KW-0677">Repeat</keyword>
<dbReference type="SMART" id="SM00320">
    <property type="entry name" value="WD40"/>
    <property type="match status" value="7"/>
</dbReference>
<sequence>MPRSSHGEGGFLSGLRSQFTADPAPAPAPPPAREPAPAAVTASSTASSYLPNPSNLLVDLAPALLSSSSRILHPSTISTHRASLTSSSSSSSTAQSTAAHSLRRKLSFLRAGLTLGRPNQPLQSWSDLSTQLYLRDRVDELLSLPVPPAPFPLSAPLAARPGAQAIEAPAPAPRPDDPVPLLQGFAATIPAAQLPRAERRRRRAVRSERALGLEGAAGAGAGDSARLLGGGGTGAAAGGELTIGRRSRGRKGPAAGAAAEGGGAGKPPLETREELERDVLEVRRDMANVGVRRALVNGQVRDVEEQIAKLAKVRDELRRGLLGLREEELELEDELEGLQARLSRLPLTTTSLPSALSSSSSAAGASRGLSVVDDANGGMAPFASTSSRRRKGPAFLPSEHDDLPPNVAFMTLSGHLSPILSLDFSEPYGTLVSSSSDGSVRLWDLTTGAESGFLAGHSGVVKALQVEGGVCVTGGEDGKIKVWDLERAEDDFYEGVVSGGRRDAPGARVEEDVFGPTGTATGAGLVNGLAGVGVTVEQDDNGLLREEPSSITSSSSSAAPAGEDGPSSTSTSPSTGACVRSLSGHTRAVTSLFFDSSTLVTGSSDSTLRQWDLTTGQCVQTMDILWAISNPLPSSSVLYPASSYSPSTVDPFAHSFSAGAGAASSPPTTPRKAAAASSLRRQSSLFESPGAMAAPTTATYADGSWELYDDFVGGVMFWGYALASGTRDGCVRMWDMRTGQAHRTLVGHTGPVTCLQFDEYHLVSGSLDRTIRIWDLRTGSISDTLRYDHAVTSLQFDSRKVLCTAGGNDVSVYNRTTMEHSSLRTNGHHAPVERLRFMDRYAASGGRDAMVKVWALQ</sequence>